<evidence type="ECO:0000313" key="9">
    <source>
        <dbReference type="Proteomes" id="UP000298246"/>
    </source>
</evidence>
<dbReference type="CDD" id="cd00268">
    <property type="entry name" value="DEADc"/>
    <property type="match status" value="1"/>
</dbReference>
<evidence type="ECO:0000259" key="6">
    <source>
        <dbReference type="PROSITE" id="PS51192"/>
    </source>
</evidence>
<protein>
    <submittedName>
        <fullName evidence="8">DEAD/DEAH box helicase</fullName>
    </submittedName>
</protein>
<gene>
    <name evidence="8" type="ORF">B5M42_07080</name>
</gene>
<evidence type="ECO:0000256" key="4">
    <source>
        <dbReference type="ARBA" id="ARBA00022840"/>
    </source>
</evidence>
<proteinExistence type="predicted"/>
<dbReference type="GO" id="GO:0005524">
    <property type="term" value="F:ATP binding"/>
    <property type="evidence" value="ECO:0007669"/>
    <property type="project" value="UniProtKB-KW"/>
</dbReference>
<feature type="region of interest" description="Disordered" evidence="5">
    <location>
        <begin position="381"/>
        <end position="493"/>
    </location>
</feature>
<dbReference type="InterPro" id="IPR011545">
    <property type="entry name" value="DEAD/DEAH_box_helicase_dom"/>
</dbReference>
<dbReference type="InterPro" id="IPR001650">
    <property type="entry name" value="Helicase_C-like"/>
</dbReference>
<dbReference type="GO" id="GO:0016787">
    <property type="term" value="F:hydrolase activity"/>
    <property type="evidence" value="ECO:0007669"/>
    <property type="project" value="UniProtKB-KW"/>
</dbReference>
<dbReference type="OrthoDB" id="9805696at2"/>
<dbReference type="RefSeq" id="WP_134751162.1">
    <property type="nucleotide sequence ID" value="NZ_MYFO02000006.1"/>
</dbReference>
<evidence type="ECO:0000256" key="3">
    <source>
        <dbReference type="ARBA" id="ARBA00022806"/>
    </source>
</evidence>
<dbReference type="PROSITE" id="PS51192">
    <property type="entry name" value="HELICASE_ATP_BIND_1"/>
    <property type="match status" value="1"/>
</dbReference>
<feature type="compositionally biased region" description="Low complexity" evidence="5">
    <location>
        <begin position="459"/>
        <end position="468"/>
    </location>
</feature>
<dbReference type="PANTHER" id="PTHR47963:SF7">
    <property type="entry name" value="ATP-DEPENDENT RNA HELICASE YFML-RELATED"/>
    <property type="match status" value="1"/>
</dbReference>
<dbReference type="GO" id="GO:0005840">
    <property type="term" value="C:ribosome"/>
    <property type="evidence" value="ECO:0007669"/>
    <property type="project" value="TreeGrafter"/>
</dbReference>
<feature type="domain" description="Helicase ATP-binding" evidence="6">
    <location>
        <begin position="34"/>
        <end position="204"/>
    </location>
</feature>
<evidence type="ECO:0000256" key="5">
    <source>
        <dbReference type="SAM" id="MobiDB-lite"/>
    </source>
</evidence>
<dbReference type="SMART" id="SM00487">
    <property type="entry name" value="DEXDc"/>
    <property type="match status" value="1"/>
</dbReference>
<dbReference type="GO" id="GO:0003724">
    <property type="term" value="F:RNA helicase activity"/>
    <property type="evidence" value="ECO:0007669"/>
    <property type="project" value="TreeGrafter"/>
</dbReference>
<feature type="domain" description="Helicase C-terminal" evidence="7">
    <location>
        <begin position="231"/>
        <end position="375"/>
    </location>
</feature>
<dbReference type="SMART" id="SM00490">
    <property type="entry name" value="HELICc"/>
    <property type="match status" value="1"/>
</dbReference>
<accession>A0A4Y8Q6E4</accession>
<name>A0A4Y8Q6E4_9BACL</name>
<evidence type="ECO:0000256" key="1">
    <source>
        <dbReference type="ARBA" id="ARBA00022741"/>
    </source>
</evidence>
<dbReference type="InterPro" id="IPR027417">
    <property type="entry name" value="P-loop_NTPase"/>
</dbReference>
<dbReference type="EMBL" id="MYFO01000006">
    <property type="protein sequence ID" value="TFE89846.1"/>
    <property type="molecule type" value="Genomic_DNA"/>
</dbReference>
<dbReference type="PROSITE" id="PS51194">
    <property type="entry name" value="HELICASE_CTER"/>
    <property type="match status" value="1"/>
</dbReference>
<dbReference type="GO" id="GO:0009409">
    <property type="term" value="P:response to cold"/>
    <property type="evidence" value="ECO:0007669"/>
    <property type="project" value="TreeGrafter"/>
</dbReference>
<keyword evidence="1" id="KW-0547">Nucleotide-binding</keyword>
<comment type="caution">
    <text evidence="8">The sequence shown here is derived from an EMBL/GenBank/DDBJ whole genome shotgun (WGS) entry which is preliminary data.</text>
</comment>
<dbReference type="InterPro" id="IPR044742">
    <property type="entry name" value="DEAD/DEAH_RhlB"/>
</dbReference>
<dbReference type="InterPro" id="IPR050547">
    <property type="entry name" value="DEAD_box_RNA_helicases"/>
</dbReference>
<dbReference type="AlphaFoldDB" id="A0A4Y8Q6E4"/>
<keyword evidence="2" id="KW-0378">Hydrolase</keyword>
<feature type="compositionally biased region" description="Basic and acidic residues" evidence="5">
    <location>
        <begin position="469"/>
        <end position="493"/>
    </location>
</feature>
<dbReference type="CDD" id="cd18787">
    <property type="entry name" value="SF2_C_DEAD"/>
    <property type="match status" value="1"/>
</dbReference>
<organism evidence="8 9">
    <name type="scientific">Paenibacillus athensensis</name>
    <dbReference type="NCBI Taxonomy" id="1967502"/>
    <lineage>
        <taxon>Bacteria</taxon>
        <taxon>Bacillati</taxon>
        <taxon>Bacillota</taxon>
        <taxon>Bacilli</taxon>
        <taxon>Bacillales</taxon>
        <taxon>Paenibacillaceae</taxon>
        <taxon>Paenibacillus</taxon>
    </lineage>
</organism>
<evidence type="ECO:0000313" key="8">
    <source>
        <dbReference type="EMBL" id="TFE89846.1"/>
    </source>
</evidence>
<dbReference type="GO" id="GO:0033592">
    <property type="term" value="F:RNA strand annealing activity"/>
    <property type="evidence" value="ECO:0007669"/>
    <property type="project" value="TreeGrafter"/>
</dbReference>
<evidence type="ECO:0000256" key="2">
    <source>
        <dbReference type="ARBA" id="ARBA00022801"/>
    </source>
</evidence>
<evidence type="ECO:0000259" key="7">
    <source>
        <dbReference type="PROSITE" id="PS51194"/>
    </source>
</evidence>
<reference evidence="8 9" key="1">
    <citation type="submission" date="2017-03" db="EMBL/GenBank/DDBJ databases">
        <title>Isolation of Levoglucosan Utilizing Bacteria.</title>
        <authorList>
            <person name="Arya A.S."/>
        </authorList>
    </citation>
    <scope>NUCLEOTIDE SEQUENCE [LARGE SCALE GENOMIC DNA]</scope>
    <source>
        <strain evidence="8 9">MEC069</strain>
    </source>
</reference>
<keyword evidence="3 8" id="KW-0347">Helicase</keyword>
<dbReference type="InterPro" id="IPR014001">
    <property type="entry name" value="Helicase_ATP-bd"/>
</dbReference>
<dbReference type="Pfam" id="PF00270">
    <property type="entry name" value="DEAD"/>
    <property type="match status" value="1"/>
</dbReference>
<dbReference type="Gene3D" id="3.40.50.300">
    <property type="entry name" value="P-loop containing nucleotide triphosphate hydrolases"/>
    <property type="match status" value="2"/>
</dbReference>
<dbReference type="SUPFAM" id="SSF52540">
    <property type="entry name" value="P-loop containing nucleoside triphosphate hydrolases"/>
    <property type="match status" value="1"/>
</dbReference>
<keyword evidence="9" id="KW-1185">Reference proteome</keyword>
<dbReference type="Pfam" id="PF00271">
    <property type="entry name" value="Helicase_C"/>
    <property type="match status" value="1"/>
</dbReference>
<dbReference type="Proteomes" id="UP000298246">
    <property type="component" value="Unassembled WGS sequence"/>
</dbReference>
<dbReference type="PANTHER" id="PTHR47963">
    <property type="entry name" value="DEAD-BOX ATP-DEPENDENT RNA HELICASE 47, MITOCHONDRIAL"/>
    <property type="match status" value="1"/>
</dbReference>
<keyword evidence="4" id="KW-0067">ATP-binding</keyword>
<feature type="compositionally biased region" description="Low complexity" evidence="5">
    <location>
        <begin position="410"/>
        <end position="452"/>
    </location>
</feature>
<sequence length="493" mass="53261">MDISFEQLLNGSGYAARLRELGLTQPTPIQATAIPALRAGKDAIVQSQTGTGKTLAYVLPALERIDPQQKQLQALVLVPTRELGMQILQDIERLTAGGPLRAQSLIGGAALSRQVEKLKLHPHIAVGTPGRVLELLKLRKLSLHHVRTAVVDEVDQVFDLGSMHEVEALFKSMQRTSQIVFVSATIPDSLIETAGRWLKEPEHLHIDPEQRTAQTIEHLSFVCEERDKIDTLRRLVRLINPPSAIVFINATDDVAEVLGKLQFVGLSIEALYGEAGKQERARVMNAFRERRFQLLLATDIAARGLDIAGVTHVFHLDPAPNADYYLHRVGRTGRMGRKGTAISIITPREQFILDKFQKQLGIVIAPKAMYEGRIVDPAQDRSAAAMRSRREARQSGAPASARVHSHARPDAAPSGAGAAAADAGRGRSNAAAPAGSGVAGSPARGGAARANGRSGGPGAAPRAGAPAPRKAERERDRKNKGAPKWLKDKQSRD</sequence>
<dbReference type="GO" id="GO:0005829">
    <property type="term" value="C:cytosol"/>
    <property type="evidence" value="ECO:0007669"/>
    <property type="project" value="TreeGrafter"/>
</dbReference>